<protein>
    <submittedName>
        <fullName evidence="1">Uncharacterized protein</fullName>
    </submittedName>
</protein>
<proteinExistence type="predicted"/>
<dbReference type="Proteomes" id="UP000023152">
    <property type="component" value="Unassembled WGS sequence"/>
</dbReference>
<reference evidence="1 2" key="1">
    <citation type="journal article" date="2013" name="Curr. Biol.">
        <title>The Genome of the Foraminiferan Reticulomyxa filosa.</title>
        <authorList>
            <person name="Glockner G."/>
            <person name="Hulsmann N."/>
            <person name="Schleicher M."/>
            <person name="Noegel A.A."/>
            <person name="Eichinger L."/>
            <person name="Gallinger C."/>
            <person name="Pawlowski J."/>
            <person name="Sierra R."/>
            <person name="Euteneuer U."/>
            <person name="Pillet L."/>
            <person name="Moustafa A."/>
            <person name="Platzer M."/>
            <person name="Groth M."/>
            <person name="Szafranski K."/>
            <person name="Schliwa M."/>
        </authorList>
    </citation>
    <scope>NUCLEOTIDE SEQUENCE [LARGE SCALE GENOMIC DNA]</scope>
</reference>
<dbReference type="EMBL" id="ASPP01019376">
    <property type="protein sequence ID" value="ETO15207.1"/>
    <property type="molecule type" value="Genomic_DNA"/>
</dbReference>
<evidence type="ECO:0000313" key="1">
    <source>
        <dbReference type="EMBL" id="ETO15207.1"/>
    </source>
</evidence>
<comment type="caution">
    <text evidence="1">The sequence shown here is derived from an EMBL/GenBank/DDBJ whole genome shotgun (WGS) entry which is preliminary data.</text>
</comment>
<sequence>MLYMLNKKIKIGKKQKIDEIGNERERKDKTETIQKFKIMSNEQFGVWLLNECKWKHKITKDDIASIRFSIDTYIEFIKTNQSSSLS</sequence>
<evidence type="ECO:0000313" key="2">
    <source>
        <dbReference type="Proteomes" id="UP000023152"/>
    </source>
</evidence>
<gene>
    <name evidence="1" type="ORF">RFI_22156</name>
</gene>
<organism evidence="1 2">
    <name type="scientific">Reticulomyxa filosa</name>
    <dbReference type="NCBI Taxonomy" id="46433"/>
    <lineage>
        <taxon>Eukaryota</taxon>
        <taxon>Sar</taxon>
        <taxon>Rhizaria</taxon>
        <taxon>Retaria</taxon>
        <taxon>Foraminifera</taxon>
        <taxon>Monothalamids</taxon>
        <taxon>Reticulomyxidae</taxon>
        <taxon>Reticulomyxa</taxon>
    </lineage>
</organism>
<accession>X6MP36</accession>
<name>X6MP36_RETFI</name>
<keyword evidence="2" id="KW-1185">Reference proteome</keyword>
<dbReference type="AlphaFoldDB" id="X6MP36"/>